<proteinExistence type="predicted"/>
<sequence length="53" mass="6271">MTTTIEKVYRAFPAPGTRYGYGISEMLTRRYHETSFVQNYRIRDALIWIVLAN</sequence>
<organism evidence="1 2">
    <name type="scientific">Meloidogyne incognita</name>
    <name type="common">Southern root-knot nematode worm</name>
    <name type="synonym">Oxyuris incognita</name>
    <dbReference type="NCBI Taxonomy" id="6306"/>
    <lineage>
        <taxon>Eukaryota</taxon>
        <taxon>Metazoa</taxon>
        <taxon>Ecdysozoa</taxon>
        <taxon>Nematoda</taxon>
        <taxon>Chromadorea</taxon>
        <taxon>Rhabditida</taxon>
        <taxon>Tylenchina</taxon>
        <taxon>Tylenchomorpha</taxon>
        <taxon>Tylenchoidea</taxon>
        <taxon>Meloidogynidae</taxon>
        <taxon>Meloidogyninae</taxon>
        <taxon>Meloidogyne</taxon>
        <taxon>Meloidogyne incognita group</taxon>
    </lineage>
</organism>
<protein>
    <submittedName>
        <fullName evidence="2">Uncharacterized protein</fullName>
    </submittedName>
</protein>
<evidence type="ECO:0000313" key="1">
    <source>
        <dbReference type="Proteomes" id="UP000887563"/>
    </source>
</evidence>
<name>A0A914KH57_MELIC</name>
<accession>A0A914KH57</accession>
<reference evidence="2" key="1">
    <citation type="submission" date="2022-11" db="UniProtKB">
        <authorList>
            <consortium name="WormBaseParasite"/>
        </authorList>
    </citation>
    <scope>IDENTIFICATION</scope>
</reference>
<keyword evidence="1" id="KW-1185">Reference proteome</keyword>
<evidence type="ECO:0000313" key="2">
    <source>
        <dbReference type="WBParaSite" id="Minc3s00010g00673"/>
    </source>
</evidence>
<dbReference type="Proteomes" id="UP000887563">
    <property type="component" value="Unplaced"/>
</dbReference>
<dbReference type="WBParaSite" id="Minc3s00010g00673">
    <property type="protein sequence ID" value="Minc3s00010g00673"/>
    <property type="gene ID" value="Minc3s00010g00673"/>
</dbReference>
<dbReference type="AlphaFoldDB" id="A0A914KH57"/>